<reference evidence="3" key="1">
    <citation type="journal article" date="2010" name="Nat. Biotechnol.">
        <title>Draft genome sequence of the oilseed species Ricinus communis.</title>
        <authorList>
            <person name="Chan A.P."/>
            <person name="Crabtree J."/>
            <person name="Zhao Q."/>
            <person name="Lorenzi H."/>
            <person name="Orvis J."/>
            <person name="Puiu D."/>
            <person name="Melake-Berhan A."/>
            <person name="Jones K.M."/>
            <person name="Redman J."/>
            <person name="Chen G."/>
            <person name="Cahoon E.B."/>
            <person name="Gedil M."/>
            <person name="Stanke M."/>
            <person name="Haas B.J."/>
            <person name="Wortman J.R."/>
            <person name="Fraser-Liggett C.M."/>
            <person name="Ravel J."/>
            <person name="Rabinowicz P.D."/>
        </authorList>
    </citation>
    <scope>NUCLEOTIDE SEQUENCE [LARGE SCALE GENOMIC DNA]</scope>
    <source>
        <strain evidence="3">cv. Hale</strain>
    </source>
</reference>
<organism evidence="2 3">
    <name type="scientific">Ricinus communis</name>
    <name type="common">Castor bean</name>
    <dbReference type="NCBI Taxonomy" id="3988"/>
    <lineage>
        <taxon>Eukaryota</taxon>
        <taxon>Viridiplantae</taxon>
        <taxon>Streptophyta</taxon>
        <taxon>Embryophyta</taxon>
        <taxon>Tracheophyta</taxon>
        <taxon>Spermatophyta</taxon>
        <taxon>Magnoliopsida</taxon>
        <taxon>eudicotyledons</taxon>
        <taxon>Gunneridae</taxon>
        <taxon>Pentapetalae</taxon>
        <taxon>rosids</taxon>
        <taxon>fabids</taxon>
        <taxon>Malpighiales</taxon>
        <taxon>Euphorbiaceae</taxon>
        <taxon>Acalyphoideae</taxon>
        <taxon>Acalypheae</taxon>
        <taxon>Ricinus</taxon>
    </lineage>
</organism>
<sequence>MQRVYYFPRDATGVSSPDPDTVGQTEGHAIIADGGTEGNEAVVYAGRDAEANARGDVTSTAKGLKL</sequence>
<gene>
    <name evidence="2" type="ORF">RCOM_0785380</name>
</gene>
<accession>B9SB67</accession>
<evidence type="ECO:0000313" key="3">
    <source>
        <dbReference type="Proteomes" id="UP000008311"/>
    </source>
</evidence>
<protein>
    <submittedName>
        <fullName evidence="2">Uncharacterized protein</fullName>
    </submittedName>
</protein>
<proteinExistence type="predicted"/>
<feature type="region of interest" description="Disordered" evidence="1">
    <location>
        <begin position="1"/>
        <end position="23"/>
    </location>
</feature>
<keyword evidence="3" id="KW-1185">Reference proteome</keyword>
<dbReference type="Proteomes" id="UP000008311">
    <property type="component" value="Unassembled WGS sequence"/>
</dbReference>
<dbReference type="EMBL" id="EQ973911">
    <property type="protein sequence ID" value="EEF39157.1"/>
    <property type="molecule type" value="Genomic_DNA"/>
</dbReference>
<name>B9SB67_RICCO</name>
<evidence type="ECO:0000256" key="1">
    <source>
        <dbReference type="SAM" id="MobiDB-lite"/>
    </source>
</evidence>
<dbReference type="InParanoid" id="B9SB67"/>
<evidence type="ECO:0000313" key="2">
    <source>
        <dbReference type="EMBL" id="EEF39157.1"/>
    </source>
</evidence>
<dbReference type="AlphaFoldDB" id="B9SB67"/>